<organism evidence="1 2">
    <name type="scientific">Rotaria magnacalcarata</name>
    <dbReference type="NCBI Taxonomy" id="392030"/>
    <lineage>
        <taxon>Eukaryota</taxon>
        <taxon>Metazoa</taxon>
        <taxon>Spiralia</taxon>
        <taxon>Gnathifera</taxon>
        <taxon>Rotifera</taxon>
        <taxon>Eurotatoria</taxon>
        <taxon>Bdelloidea</taxon>
        <taxon>Philodinida</taxon>
        <taxon>Philodinidae</taxon>
        <taxon>Rotaria</taxon>
    </lineage>
</organism>
<sequence length="319" mass="36078">MPVTTRAAALLLHAVVEQSISEQQLHEQQTKSLMPVEYDRYHDSKHSISDTDLSIANLFAPLSLTVTKTYEVKTSEQSNQQSALHHTQSCRSMSPTSPLCSAPIALLVSGKSSSDENQNDSSFGYANAMLNVPIDDGDITTGTSQRGGRMIFLNGYSYLYMTQNHRLYTRVVQPHSNLWFFLQCLKQEESMIFHRMVQTGIGFSAAKAHKSTRAAARKSKQIVKLLNLLASNQRSLVETISLFTYIVGGPVGRELLQHDHIIFERVLSECPPNFYYLPHEHSPIGESEVDIRQCTTWTLANNWRESYWRSSAIPNKYYK</sequence>
<dbReference type="EMBL" id="CAJNRE010020685">
    <property type="protein sequence ID" value="CAF2239000.1"/>
    <property type="molecule type" value="Genomic_DNA"/>
</dbReference>
<evidence type="ECO:0000313" key="2">
    <source>
        <dbReference type="Proteomes" id="UP000663824"/>
    </source>
</evidence>
<accession>A0A816ZXS9</accession>
<dbReference type="AlphaFoldDB" id="A0A816ZXS9"/>
<proteinExistence type="predicted"/>
<gene>
    <name evidence="1" type="ORF">MBJ925_LOCUS37261</name>
</gene>
<dbReference type="Proteomes" id="UP000663824">
    <property type="component" value="Unassembled WGS sequence"/>
</dbReference>
<evidence type="ECO:0000313" key="1">
    <source>
        <dbReference type="EMBL" id="CAF2239000.1"/>
    </source>
</evidence>
<reference evidence="1" key="1">
    <citation type="submission" date="2021-02" db="EMBL/GenBank/DDBJ databases">
        <authorList>
            <person name="Nowell W R."/>
        </authorList>
    </citation>
    <scope>NUCLEOTIDE SEQUENCE</scope>
</reference>
<name>A0A816ZXS9_9BILA</name>
<protein>
    <submittedName>
        <fullName evidence="1">Uncharacterized protein</fullName>
    </submittedName>
</protein>
<comment type="caution">
    <text evidence="1">The sequence shown here is derived from an EMBL/GenBank/DDBJ whole genome shotgun (WGS) entry which is preliminary data.</text>
</comment>